<proteinExistence type="predicted"/>
<organism evidence="2 3">
    <name type="scientific">Paenibacillus rhizosphaerae</name>
    <dbReference type="NCBI Taxonomy" id="297318"/>
    <lineage>
        <taxon>Bacteria</taxon>
        <taxon>Bacillati</taxon>
        <taxon>Bacillota</taxon>
        <taxon>Bacilli</taxon>
        <taxon>Bacillales</taxon>
        <taxon>Paenibacillaceae</taxon>
        <taxon>Paenibacillus</taxon>
    </lineage>
</organism>
<name>A0A839TSR8_9BACL</name>
<dbReference type="Proteomes" id="UP000517523">
    <property type="component" value="Unassembled WGS sequence"/>
</dbReference>
<protein>
    <submittedName>
        <fullName evidence="2">Uncharacterized protein</fullName>
    </submittedName>
</protein>
<keyword evidence="1" id="KW-0472">Membrane</keyword>
<feature type="transmembrane region" description="Helical" evidence="1">
    <location>
        <begin position="56"/>
        <end position="73"/>
    </location>
</feature>
<reference evidence="2 3" key="1">
    <citation type="submission" date="2020-08" db="EMBL/GenBank/DDBJ databases">
        <title>Genomic Encyclopedia of Type Strains, Phase III (KMG-III): the genomes of soil and plant-associated and newly described type strains.</title>
        <authorList>
            <person name="Whitman W."/>
        </authorList>
    </citation>
    <scope>NUCLEOTIDE SEQUENCE [LARGE SCALE GENOMIC DNA]</scope>
    <source>
        <strain evidence="2 3">CECT 5831</strain>
    </source>
</reference>
<keyword evidence="1" id="KW-1133">Transmembrane helix</keyword>
<evidence type="ECO:0000313" key="3">
    <source>
        <dbReference type="Proteomes" id="UP000517523"/>
    </source>
</evidence>
<evidence type="ECO:0000313" key="2">
    <source>
        <dbReference type="EMBL" id="MBB3130124.1"/>
    </source>
</evidence>
<dbReference type="AlphaFoldDB" id="A0A839TSR8"/>
<evidence type="ECO:0000256" key="1">
    <source>
        <dbReference type="SAM" id="Phobius"/>
    </source>
</evidence>
<feature type="transmembrane region" description="Helical" evidence="1">
    <location>
        <begin position="181"/>
        <end position="199"/>
    </location>
</feature>
<sequence>MEALGFMFFSTLETFAIYSLTMSLFRFKTSDYLWQALCITLLANVQSYVLRDELSLSFAAPLITILIYILLYTTVMKIPLAWSAICTILGYALYALIQTVYVLWLFGSVQEVNATDANSYSLQVVSALTGLGLSWLMYKFGIGFAFDFERLRFKKEHIVLVLLIMVTLVSVEFIFYYNKVWINVLFFACTFGLFLYYTIRKEEEDIHAD</sequence>
<keyword evidence="1" id="KW-0812">Transmembrane</keyword>
<feature type="transmembrane region" description="Helical" evidence="1">
    <location>
        <begin position="6"/>
        <end position="25"/>
    </location>
</feature>
<feature type="transmembrane region" description="Helical" evidence="1">
    <location>
        <begin position="124"/>
        <end position="146"/>
    </location>
</feature>
<feature type="transmembrane region" description="Helical" evidence="1">
    <location>
        <begin position="158"/>
        <end position="175"/>
    </location>
</feature>
<accession>A0A839TSR8</accession>
<comment type="caution">
    <text evidence="2">The sequence shown here is derived from an EMBL/GenBank/DDBJ whole genome shotgun (WGS) entry which is preliminary data.</text>
</comment>
<feature type="transmembrane region" description="Helical" evidence="1">
    <location>
        <begin position="80"/>
        <end position="104"/>
    </location>
</feature>
<dbReference type="RefSeq" id="WP_183584268.1">
    <property type="nucleotide sequence ID" value="NZ_JACHXJ010000004.1"/>
</dbReference>
<dbReference type="EMBL" id="JACHXJ010000004">
    <property type="protein sequence ID" value="MBB3130124.1"/>
    <property type="molecule type" value="Genomic_DNA"/>
</dbReference>
<gene>
    <name evidence="2" type="ORF">FHS19_004829</name>
</gene>